<protein>
    <submittedName>
        <fullName evidence="3">Cyclohexyl-isocyanide hydratase</fullName>
    </submittedName>
</protein>
<dbReference type="Proteomes" id="UP000199548">
    <property type="component" value="Unassembled WGS sequence"/>
</dbReference>
<dbReference type="InterPro" id="IPR002818">
    <property type="entry name" value="DJ-1/PfpI"/>
</dbReference>
<dbReference type="PANTHER" id="PTHR43130">
    <property type="entry name" value="ARAC-FAMILY TRANSCRIPTIONAL REGULATOR"/>
    <property type="match status" value="1"/>
</dbReference>
<proteinExistence type="predicted"/>
<keyword evidence="1" id="KW-1133">Transmembrane helix</keyword>
<dbReference type="PANTHER" id="PTHR43130:SF2">
    <property type="entry name" value="DJ-1_PFPI DOMAIN-CONTAINING PROTEIN"/>
    <property type="match status" value="1"/>
</dbReference>
<dbReference type="STRING" id="420953.SAMN05192543_102610"/>
<dbReference type="SUPFAM" id="SSF52317">
    <property type="entry name" value="Class I glutamine amidotransferase-like"/>
    <property type="match status" value="1"/>
</dbReference>
<dbReference type="InterPro" id="IPR029062">
    <property type="entry name" value="Class_I_gatase-like"/>
</dbReference>
<keyword evidence="4" id="KW-1185">Reference proteome</keyword>
<dbReference type="EMBL" id="FOQU01000002">
    <property type="protein sequence ID" value="SFI25050.1"/>
    <property type="molecule type" value="Genomic_DNA"/>
</dbReference>
<evidence type="ECO:0000313" key="4">
    <source>
        <dbReference type="Proteomes" id="UP000199548"/>
    </source>
</evidence>
<evidence type="ECO:0000259" key="2">
    <source>
        <dbReference type="Pfam" id="PF01965"/>
    </source>
</evidence>
<dbReference type="Gene3D" id="3.40.50.880">
    <property type="match status" value="1"/>
</dbReference>
<dbReference type="InterPro" id="IPR052158">
    <property type="entry name" value="INH-QAR"/>
</dbReference>
<feature type="transmembrane region" description="Helical" evidence="1">
    <location>
        <begin position="101"/>
        <end position="120"/>
    </location>
</feature>
<accession>A0A1I3GNM9</accession>
<reference evidence="3 4" key="1">
    <citation type="submission" date="2016-10" db="EMBL/GenBank/DDBJ databases">
        <authorList>
            <person name="de Groot N.N."/>
        </authorList>
    </citation>
    <scope>NUCLEOTIDE SEQUENCE [LARGE SCALE GENOMIC DNA]</scope>
    <source>
        <strain evidence="3 4">LMG 23650</strain>
    </source>
</reference>
<keyword evidence="1" id="KW-0812">Transmembrane</keyword>
<dbReference type="Pfam" id="PF01965">
    <property type="entry name" value="DJ-1_PfpI"/>
    <property type="match status" value="1"/>
</dbReference>
<organism evidence="3 4">
    <name type="scientific">Paraburkholderia megapolitana</name>
    <dbReference type="NCBI Taxonomy" id="420953"/>
    <lineage>
        <taxon>Bacteria</taxon>
        <taxon>Pseudomonadati</taxon>
        <taxon>Pseudomonadota</taxon>
        <taxon>Betaproteobacteria</taxon>
        <taxon>Burkholderiales</taxon>
        <taxon>Burkholderiaceae</taxon>
        <taxon>Paraburkholderia</taxon>
    </lineage>
</organism>
<evidence type="ECO:0000313" key="3">
    <source>
        <dbReference type="EMBL" id="SFI25050.1"/>
    </source>
</evidence>
<feature type="domain" description="DJ-1/PfpI" evidence="2">
    <location>
        <begin position="10"/>
        <end position="169"/>
    </location>
</feature>
<dbReference type="RefSeq" id="WP_091010332.1">
    <property type="nucleotide sequence ID" value="NZ_CP041745.1"/>
</dbReference>
<dbReference type="AlphaFoldDB" id="A0A1I3GNM9"/>
<name>A0A1I3GNM9_9BURK</name>
<sequence length="235" mass="25059">MSQTSPVRTAGFLLFPNVTQLDLTGPQEVLTRMPGWKAELVAASRALVRSDSGLVIQPDVTFAEAAHYDLLVVPGGPGVNVAMLDRETVEFVRDKARRAEYVFGICTGSLLLGAAGFLRGRRAGTHWQSREQLAKFGATVSTERLTVDGKLFTSGGVTAGIDMALRVVAELAGDDIAQQIQLQIEYDPAPPFNAGSPDVAPPEVVERLLAASAQRRATRSAAVDQAVAQLAAFDR</sequence>
<keyword evidence="1" id="KW-0472">Membrane</keyword>
<dbReference type="CDD" id="cd03139">
    <property type="entry name" value="GATase1_PfpI_2"/>
    <property type="match status" value="1"/>
</dbReference>
<dbReference type="GO" id="GO:0006355">
    <property type="term" value="P:regulation of DNA-templated transcription"/>
    <property type="evidence" value="ECO:0007669"/>
    <property type="project" value="TreeGrafter"/>
</dbReference>
<evidence type="ECO:0000256" key="1">
    <source>
        <dbReference type="SAM" id="Phobius"/>
    </source>
</evidence>
<gene>
    <name evidence="3" type="ORF">SAMN05192543_102610</name>
</gene>
<dbReference type="OrthoDB" id="9803764at2"/>